<dbReference type="PATRIC" id="fig|294.162.peg.855"/>
<reference evidence="1 2" key="1">
    <citation type="submission" date="2015-09" db="EMBL/GenBank/DDBJ databases">
        <authorList>
            <person name="Jackson K.R."/>
            <person name="Lunt B.L."/>
            <person name="Fisher J.N.B."/>
            <person name="Gardner A.V."/>
            <person name="Bailey M.E."/>
            <person name="Deus L.M."/>
            <person name="Earl A.S."/>
            <person name="Gibby P.D."/>
            <person name="Hartmann K.A."/>
            <person name="Liu J.E."/>
            <person name="Manci A.M."/>
            <person name="Nielsen D.A."/>
            <person name="Solomon M.B."/>
            <person name="Breakwell D.P."/>
            <person name="Burnett S.H."/>
            <person name="Grose J.H."/>
        </authorList>
    </citation>
    <scope>NUCLEOTIDE SEQUENCE [LARGE SCALE GENOMIC DNA]</scope>
    <source>
        <strain evidence="1 2">S613</strain>
    </source>
</reference>
<proteinExistence type="predicted"/>
<dbReference type="Proteomes" id="UP000050349">
    <property type="component" value="Unassembled WGS sequence"/>
</dbReference>
<dbReference type="AlphaFoldDB" id="A0A0P8Z7I1"/>
<protein>
    <submittedName>
        <fullName evidence="1">Uncharacterized protein</fullName>
    </submittedName>
</protein>
<comment type="caution">
    <text evidence="1">The sequence shown here is derived from an EMBL/GenBank/DDBJ whole genome shotgun (WGS) entry which is preliminary data.</text>
</comment>
<sequence>MVAESTECTRPLLLWTLYPLNQQLTSALNGLKLSKTPLF</sequence>
<evidence type="ECO:0000313" key="1">
    <source>
        <dbReference type="EMBL" id="KPU61373.1"/>
    </source>
</evidence>
<organism evidence="1 2">
    <name type="scientific">Pseudomonas fluorescens</name>
    <dbReference type="NCBI Taxonomy" id="294"/>
    <lineage>
        <taxon>Bacteria</taxon>
        <taxon>Pseudomonadati</taxon>
        <taxon>Pseudomonadota</taxon>
        <taxon>Gammaproteobacteria</taxon>
        <taxon>Pseudomonadales</taxon>
        <taxon>Pseudomonadaceae</taxon>
        <taxon>Pseudomonas</taxon>
    </lineage>
</organism>
<name>A0A0P8Z7I1_PSEFL</name>
<evidence type="ECO:0000313" key="2">
    <source>
        <dbReference type="Proteomes" id="UP000050349"/>
    </source>
</evidence>
<dbReference type="EMBL" id="LJXB01000056">
    <property type="protein sequence ID" value="KPU61373.1"/>
    <property type="molecule type" value="Genomic_DNA"/>
</dbReference>
<accession>A0A0P8Z7I1</accession>
<gene>
    <name evidence="1" type="ORF">AN403_5328</name>
</gene>